<reference evidence="2 3" key="1">
    <citation type="submission" date="2015-02" db="EMBL/GenBank/DDBJ databases">
        <title>Single-cell genomics of uncultivated deep-branching MTB reveals a conserved set of magnetosome genes.</title>
        <authorList>
            <person name="Kolinko S."/>
            <person name="Richter M."/>
            <person name="Glockner F.O."/>
            <person name="Brachmann A."/>
            <person name="Schuler D."/>
        </authorList>
    </citation>
    <scope>NUCLEOTIDE SEQUENCE [LARGE SCALE GENOMIC DNA]</scope>
    <source>
        <strain evidence="2">TM-1</strain>
    </source>
</reference>
<proteinExistence type="predicted"/>
<organism evidence="2 3">
    <name type="scientific">Candidatus Magnetobacterium bavaricum</name>
    <dbReference type="NCBI Taxonomy" id="29290"/>
    <lineage>
        <taxon>Bacteria</taxon>
        <taxon>Pseudomonadati</taxon>
        <taxon>Nitrospirota</taxon>
        <taxon>Thermodesulfovibrionia</taxon>
        <taxon>Thermodesulfovibrionales</taxon>
        <taxon>Candidatus Magnetobacteriaceae</taxon>
        <taxon>Candidatus Magnetobacterium</taxon>
    </lineage>
</organism>
<evidence type="ECO:0000256" key="1">
    <source>
        <dbReference type="SAM" id="Phobius"/>
    </source>
</evidence>
<keyword evidence="1" id="KW-1133">Transmembrane helix</keyword>
<gene>
    <name evidence="2" type="ORF">MBAV_004791</name>
</gene>
<name>A0A0F3GM12_9BACT</name>
<sequence>MFTLHSESLRRFHLFAIQNRDMLTFKYQNYHNSFGGMNMNREHEKFWDYAKVLCIAGSIFLFASEAYAGMPSISIILSDVVSLRLKALSFFGVIFAGTTFALWKLWNFLRKDFPVLPPLSFKSAVAMVFLWGLAFHLVLVMIAGARELMTPGAWVKDDKAYVLQQQTDKHDLPKRTYK</sequence>
<feature type="transmembrane region" description="Helical" evidence="1">
    <location>
        <begin position="83"/>
        <end position="103"/>
    </location>
</feature>
<evidence type="ECO:0000313" key="2">
    <source>
        <dbReference type="EMBL" id="KJU83009.1"/>
    </source>
</evidence>
<accession>A0A0F3GM12</accession>
<comment type="caution">
    <text evidence="2">The sequence shown here is derived from an EMBL/GenBank/DDBJ whole genome shotgun (WGS) entry which is preliminary data.</text>
</comment>
<dbReference type="Proteomes" id="UP000033423">
    <property type="component" value="Unassembled WGS sequence"/>
</dbReference>
<protein>
    <submittedName>
        <fullName evidence="2">Uncharacterized protein</fullName>
    </submittedName>
</protein>
<dbReference type="EMBL" id="LACI01002083">
    <property type="protein sequence ID" value="KJU83009.1"/>
    <property type="molecule type" value="Genomic_DNA"/>
</dbReference>
<dbReference type="AlphaFoldDB" id="A0A0F3GM12"/>
<feature type="transmembrane region" description="Helical" evidence="1">
    <location>
        <begin position="124"/>
        <end position="145"/>
    </location>
</feature>
<feature type="transmembrane region" description="Helical" evidence="1">
    <location>
        <begin position="46"/>
        <end position="63"/>
    </location>
</feature>
<evidence type="ECO:0000313" key="3">
    <source>
        <dbReference type="Proteomes" id="UP000033423"/>
    </source>
</evidence>
<keyword evidence="3" id="KW-1185">Reference proteome</keyword>
<keyword evidence="1" id="KW-0472">Membrane</keyword>
<keyword evidence="1" id="KW-0812">Transmembrane</keyword>